<dbReference type="AlphaFoldDB" id="A0A396H9B6"/>
<dbReference type="Proteomes" id="UP000265566">
    <property type="component" value="Chromosome 6"/>
</dbReference>
<gene>
    <name evidence="1" type="ORF">MtrunA17_Chr6g0451351</name>
</gene>
<accession>A0A396H9B6</accession>
<dbReference type="EMBL" id="PSQE01000006">
    <property type="protein sequence ID" value="RHN49880.1"/>
    <property type="molecule type" value="Genomic_DNA"/>
</dbReference>
<organism evidence="1 2">
    <name type="scientific">Medicago truncatula</name>
    <name type="common">Barrel medic</name>
    <name type="synonym">Medicago tribuloides</name>
    <dbReference type="NCBI Taxonomy" id="3880"/>
    <lineage>
        <taxon>Eukaryota</taxon>
        <taxon>Viridiplantae</taxon>
        <taxon>Streptophyta</taxon>
        <taxon>Embryophyta</taxon>
        <taxon>Tracheophyta</taxon>
        <taxon>Spermatophyta</taxon>
        <taxon>Magnoliopsida</taxon>
        <taxon>eudicotyledons</taxon>
        <taxon>Gunneridae</taxon>
        <taxon>Pentapetalae</taxon>
        <taxon>rosids</taxon>
        <taxon>fabids</taxon>
        <taxon>Fabales</taxon>
        <taxon>Fabaceae</taxon>
        <taxon>Papilionoideae</taxon>
        <taxon>50 kb inversion clade</taxon>
        <taxon>NPAAA clade</taxon>
        <taxon>Hologalegina</taxon>
        <taxon>IRL clade</taxon>
        <taxon>Trifolieae</taxon>
        <taxon>Medicago</taxon>
    </lineage>
</organism>
<protein>
    <submittedName>
        <fullName evidence="1">Uncharacterized protein</fullName>
    </submittedName>
</protein>
<evidence type="ECO:0000313" key="1">
    <source>
        <dbReference type="EMBL" id="RHN49880.1"/>
    </source>
</evidence>
<evidence type="ECO:0000313" key="2">
    <source>
        <dbReference type="Proteomes" id="UP000265566"/>
    </source>
</evidence>
<dbReference type="Gramene" id="rna34106">
    <property type="protein sequence ID" value="RHN49880.1"/>
    <property type="gene ID" value="gene34106"/>
</dbReference>
<sequence length="41" mass="4884">MDRVGKQSNKRRGMSRTHFLLDLVHVCIPQRHEKNRVTIIL</sequence>
<proteinExistence type="predicted"/>
<reference evidence="2" key="1">
    <citation type="journal article" date="2018" name="Nat. Plants">
        <title>Whole-genome landscape of Medicago truncatula symbiotic genes.</title>
        <authorList>
            <person name="Pecrix Y."/>
            <person name="Staton S.E."/>
            <person name="Sallet E."/>
            <person name="Lelandais-Briere C."/>
            <person name="Moreau S."/>
            <person name="Carrere S."/>
            <person name="Blein T."/>
            <person name="Jardinaud M.F."/>
            <person name="Latrasse D."/>
            <person name="Zouine M."/>
            <person name="Zahm M."/>
            <person name="Kreplak J."/>
            <person name="Mayjonade B."/>
            <person name="Satge C."/>
            <person name="Perez M."/>
            <person name="Cauet S."/>
            <person name="Marande W."/>
            <person name="Chantry-Darmon C."/>
            <person name="Lopez-Roques C."/>
            <person name="Bouchez O."/>
            <person name="Berard A."/>
            <person name="Debelle F."/>
            <person name="Munos S."/>
            <person name="Bendahmane A."/>
            <person name="Berges H."/>
            <person name="Niebel A."/>
            <person name="Buitink J."/>
            <person name="Frugier F."/>
            <person name="Benhamed M."/>
            <person name="Crespi M."/>
            <person name="Gouzy J."/>
            <person name="Gamas P."/>
        </authorList>
    </citation>
    <scope>NUCLEOTIDE SEQUENCE [LARGE SCALE GENOMIC DNA]</scope>
    <source>
        <strain evidence="2">cv. Jemalong A17</strain>
    </source>
</reference>
<comment type="caution">
    <text evidence="1">The sequence shown here is derived from an EMBL/GenBank/DDBJ whole genome shotgun (WGS) entry which is preliminary data.</text>
</comment>
<name>A0A396H9B6_MEDTR</name>